<accession>A0ABU3BUZ5</accession>
<feature type="transmembrane region" description="Helical" evidence="1">
    <location>
        <begin position="68"/>
        <end position="86"/>
    </location>
</feature>
<dbReference type="PANTHER" id="PTHR40400:SF1">
    <property type="entry name" value="SLR1512 PROTEIN"/>
    <property type="match status" value="1"/>
</dbReference>
<feature type="transmembrane region" description="Helical" evidence="1">
    <location>
        <begin position="229"/>
        <end position="250"/>
    </location>
</feature>
<comment type="caution">
    <text evidence="2">The sequence shown here is derived from an EMBL/GenBank/DDBJ whole genome shotgun (WGS) entry which is preliminary data.</text>
</comment>
<feature type="transmembrane region" description="Helical" evidence="1">
    <location>
        <begin position="196"/>
        <end position="217"/>
    </location>
</feature>
<evidence type="ECO:0000256" key="1">
    <source>
        <dbReference type="SAM" id="Phobius"/>
    </source>
</evidence>
<feature type="transmembrane region" description="Helical" evidence="1">
    <location>
        <begin position="290"/>
        <end position="311"/>
    </location>
</feature>
<reference evidence="2 3" key="1">
    <citation type="submission" date="2023-09" db="EMBL/GenBank/DDBJ databases">
        <authorList>
            <person name="Rey-Velasco X."/>
        </authorList>
    </citation>
    <scope>NUCLEOTIDE SEQUENCE [LARGE SCALE GENOMIC DNA]</scope>
    <source>
        <strain evidence="2 3">F394</strain>
    </source>
</reference>
<keyword evidence="1" id="KW-0472">Membrane</keyword>
<feature type="transmembrane region" description="Helical" evidence="1">
    <location>
        <begin position="256"/>
        <end position="278"/>
    </location>
</feature>
<dbReference type="RefSeq" id="WP_311665691.1">
    <property type="nucleotide sequence ID" value="NZ_JAVRHT010000052.1"/>
</dbReference>
<gene>
    <name evidence="2" type="ORF">RM540_15270</name>
</gene>
<feature type="transmembrane region" description="Helical" evidence="1">
    <location>
        <begin position="98"/>
        <end position="122"/>
    </location>
</feature>
<feature type="transmembrane region" description="Helical" evidence="1">
    <location>
        <begin position="162"/>
        <end position="184"/>
    </location>
</feature>
<protein>
    <submittedName>
        <fullName evidence="2">Sodium-dependent bicarbonate transport family permease</fullName>
    </submittedName>
</protein>
<keyword evidence="1" id="KW-1133">Transmembrane helix</keyword>
<evidence type="ECO:0000313" key="3">
    <source>
        <dbReference type="Proteomes" id="UP001267426"/>
    </source>
</evidence>
<keyword evidence="1" id="KW-0812">Transmembrane</keyword>
<feature type="transmembrane region" description="Helical" evidence="1">
    <location>
        <begin position="36"/>
        <end position="56"/>
    </location>
</feature>
<dbReference type="InterPro" id="IPR010293">
    <property type="entry name" value="Sbt_1"/>
</dbReference>
<dbReference type="Proteomes" id="UP001267426">
    <property type="component" value="Unassembled WGS sequence"/>
</dbReference>
<dbReference type="Pfam" id="PF05982">
    <property type="entry name" value="Sbt_1"/>
    <property type="match status" value="1"/>
</dbReference>
<sequence length="319" mass="32648">MLDVLLASLLSPVVLAFVLGAVAVAVKSDLEIPEPLYQALSIYLLLAIGLKGGVALSETPLGDVAGPVLGTLALGVLTPVIAYNVLRRLGRFDRTNAAALAAHYGSVSAVTFIAAQAVAAYAGVPSEGFMPALVAVLEVPAIIVGLLIAYARGDRAGSWQEALREVVTGRSIVLLVGGTVIGWIAGVEGTEKVAPFFVAGFQGALTLFLLDMGMTAARRLRDLKSVGPFLVAFGVLMPVVHGALGVWVGLAVGLSVGGAAVLGAMVSSASYIAAPAAIRVGLPEANPAYYLTASLGITFPFNLTVGIPLYLTLAQWWGG</sequence>
<name>A0ABU3BUZ5_9BACT</name>
<keyword evidence="3" id="KW-1185">Reference proteome</keyword>
<feature type="transmembrane region" description="Helical" evidence="1">
    <location>
        <begin position="6"/>
        <end position="24"/>
    </location>
</feature>
<feature type="transmembrane region" description="Helical" evidence="1">
    <location>
        <begin position="128"/>
        <end position="150"/>
    </location>
</feature>
<evidence type="ECO:0000313" key="2">
    <source>
        <dbReference type="EMBL" id="MDT0633114.1"/>
    </source>
</evidence>
<proteinExistence type="predicted"/>
<dbReference type="PANTHER" id="PTHR40400">
    <property type="entry name" value="SLR1512 PROTEIN"/>
    <property type="match status" value="1"/>
</dbReference>
<organism evidence="2 3">
    <name type="scientific">Rubrivirga litoralis</name>
    <dbReference type="NCBI Taxonomy" id="3075598"/>
    <lineage>
        <taxon>Bacteria</taxon>
        <taxon>Pseudomonadati</taxon>
        <taxon>Rhodothermota</taxon>
        <taxon>Rhodothermia</taxon>
        <taxon>Rhodothermales</taxon>
        <taxon>Rubricoccaceae</taxon>
        <taxon>Rubrivirga</taxon>
    </lineage>
</organism>
<dbReference type="EMBL" id="JAVRHT010000052">
    <property type="protein sequence ID" value="MDT0633114.1"/>
    <property type="molecule type" value="Genomic_DNA"/>
</dbReference>